<dbReference type="EMBL" id="CAJVPL010000082">
    <property type="protein sequence ID" value="CAG8443689.1"/>
    <property type="molecule type" value="Genomic_DNA"/>
</dbReference>
<feature type="compositionally biased region" description="Low complexity" evidence="4">
    <location>
        <begin position="516"/>
        <end position="534"/>
    </location>
</feature>
<feature type="compositionally biased region" description="Low complexity" evidence="4">
    <location>
        <begin position="209"/>
        <end position="221"/>
    </location>
</feature>
<evidence type="ECO:0000256" key="3">
    <source>
        <dbReference type="ARBA" id="ARBA00023212"/>
    </source>
</evidence>
<accession>A0A9N8YMJ4</accession>
<evidence type="ECO:0000256" key="2">
    <source>
        <dbReference type="ARBA" id="ARBA00022490"/>
    </source>
</evidence>
<name>A0A9N8YMJ4_9GLOM</name>
<dbReference type="SUPFAM" id="SSF143575">
    <property type="entry name" value="GAS2 domain-like"/>
    <property type="match status" value="1"/>
</dbReference>
<keyword evidence="7" id="KW-1185">Reference proteome</keyword>
<dbReference type="OrthoDB" id="5559380at2759"/>
<dbReference type="GO" id="GO:0008017">
    <property type="term" value="F:microtubule binding"/>
    <property type="evidence" value="ECO:0007669"/>
    <property type="project" value="InterPro"/>
</dbReference>
<keyword evidence="3" id="KW-0206">Cytoskeleton</keyword>
<evidence type="ECO:0000313" key="6">
    <source>
        <dbReference type="EMBL" id="CAG8443689.1"/>
    </source>
</evidence>
<dbReference type="InterPro" id="IPR036534">
    <property type="entry name" value="GAR_dom_sf"/>
</dbReference>
<feature type="domain" description="GAR" evidence="5">
    <location>
        <begin position="735"/>
        <end position="817"/>
    </location>
</feature>
<dbReference type="Pfam" id="PF08580">
    <property type="entry name" value="KAR9"/>
    <property type="match status" value="1"/>
</dbReference>
<dbReference type="Proteomes" id="UP000789831">
    <property type="component" value="Unassembled WGS sequence"/>
</dbReference>
<evidence type="ECO:0000256" key="4">
    <source>
        <dbReference type="SAM" id="MobiDB-lite"/>
    </source>
</evidence>
<dbReference type="GO" id="GO:0051293">
    <property type="term" value="P:establishment of spindle localization"/>
    <property type="evidence" value="ECO:0007669"/>
    <property type="project" value="TreeGrafter"/>
</dbReference>
<feature type="region of interest" description="Disordered" evidence="4">
    <location>
        <begin position="456"/>
        <end position="713"/>
    </location>
</feature>
<dbReference type="PROSITE" id="PS51460">
    <property type="entry name" value="GAR"/>
    <property type="match status" value="1"/>
</dbReference>
<protein>
    <submittedName>
        <fullName evidence="6">9697_t:CDS:1</fullName>
    </submittedName>
</protein>
<feature type="compositionally biased region" description="Low complexity" evidence="4">
    <location>
        <begin position="457"/>
        <end position="472"/>
    </location>
</feature>
<proteinExistence type="predicted"/>
<comment type="caution">
    <text evidence="6">The sequence shown here is derived from an EMBL/GenBank/DDBJ whole genome shotgun (WGS) entry which is preliminary data.</text>
</comment>
<feature type="compositionally biased region" description="Low complexity" evidence="4">
    <location>
        <begin position="609"/>
        <end position="624"/>
    </location>
</feature>
<sequence>MSQMPEPRFGPTDNQTFAHHVQTLYELAVPNTSIYQALNSELPVSNLVDTFNAASKDIDLWLEYANIAIFALELDVREGMSIKNVGEMDVLIHKFAPNVDLLRELSQKIISQLKESDEDDENTKKTITENIERIHGDWVEAKAFFQKVKKEMSESKQRRELLDTMDQILISIEELNTNIFEYQEHRHSGMIGGDNVYNEQENGGRSRPMTPAAPMSAATNNSELSSRADIALMQLDSRLDPLSARIEYLKSRLSAPNAPSDPTGALAKKNKILTNKWDALNHEMKSLREELKEDRWLTVFKQVSTQANQMMDSLERAVRQCRDFVSRATSRSESPLPLKQLQARGMAIPLPRFSPQKSQQQQQQQPIIQPPVQITGKNFQRLYKNFDAKRKYYLPAVTKMLTMLGNGINNEMTKDWEVINKYKSMKERWDNILEGIAEVQQDMPKLEALMEAALITSNSPPSSKPSSIASSPPISPHMRPVRGVFSPEVGSPPKPNRSVSPYHAERALSPPRNNNPAKSPSLRSKSPSPRALSPYGSRQGYLSTNSRRSESPPPTPSFQEHRPPWNYNSHFQQTHNSSPYSPTYLNHGYNNSHYRSVSPQPGYEKYYGRTKPTSRSGSPTRSPSVAATRPLSPGDRAHASAIPRPVTSMGIAGRASSRIGMRSMLPTSSTPSPGMMSSMYRSKTSQARSPTPSSNASDNSRPMTPENYEEQDNDDYIMDTLKNMKVKNHPKYVPIKNDLLDLEIAKIVNKHPVSVKIERAPGGKGKYCFGNESSVSGKKIYLCRLNPNPNSKNKVTVRVGGGWQDFEMFLLEHSLTSNIGARSLFLS</sequence>
<evidence type="ECO:0000259" key="5">
    <source>
        <dbReference type="PROSITE" id="PS51460"/>
    </source>
</evidence>
<feature type="compositionally biased region" description="Polar residues" evidence="4">
    <location>
        <begin position="680"/>
        <end position="702"/>
    </location>
</feature>
<keyword evidence="2" id="KW-0963">Cytoplasm</keyword>
<evidence type="ECO:0000313" key="7">
    <source>
        <dbReference type="Proteomes" id="UP000789831"/>
    </source>
</evidence>
<comment type="subcellular location">
    <subcellularLocation>
        <location evidence="1">Cytoplasm</location>
        <location evidence="1">Cytoskeleton</location>
    </subcellularLocation>
</comment>
<dbReference type="GO" id="GO:0005938">
    <property type="term" value="C:cell cortex"/>
    <property type="evidence" value="ECO:0007669"/>
    <property type="project" value="TreeGrafter"/>
</dbReference>
<feature type="compositionally biased region" description="Low complexity" evidence="4">
    <location>
        <begin position="661"/>
        <end position="679"/>
    </location>
</feature>
<gene>
    <name evidence="6" type="ORF">AGERDE_LOCUS1260</name>
</gene>
<feature type="region of interest" description="Disordered" evidence="4">
    <location>
        <begin position="197"/>
        <end position="221"/>
    </location>
</feature>
<dbReference type="GO" id="GO:0043332">
    <property type="term" value="C:mating projection tip"/>
    <property type="evidence" value="ECO:0007669"/>
    <property type="project" value="TreeGrafter"/>
</dbReference>
<dbReference type="AlphaFoldDB" id="A0A9N8YMJ4"/>
<organism evidence="6 7">
    <name type="scientific">Ambispora gerdemannii</name>
    <dbReference type="NCBI Taxonomy" id="144530"/>
    <lineage>
        <taxon>Eukaryota</taxon>
        <taxon>Fungi</taxon>
        <taxon>Fungi incertae sedis</taxon>
        <taxon>Mucoromycota</taxon>
        <taxon>Glomeromycotina</taxon>
        <taxon>Glomeromycetes</taxon>
        <taxon>Archaeosporales</taxon>
        <taxon>Ambisporaceae</taxon>
        <taxon>Ambispora</taxon>
    </lineage>
</organism>
<feature type="compositionally biased region" description="Polar residues" evidence="4">
    <location>
        <begin position="566"/>
        <end position="599"/>
    </location>
</feature>
<dbReference type="InterPro" id="IPR003108">
    <property type="entry name" value="GAR_dom"/>
</dbReference>
<dbReference type="Pfam" id="PF02187">
    <property type="entry name" value="GAS2"/>
    <property type="match status" value="1"/>
</dbReference>
<evidence type="ECO:0000256" key="1">
    <source>
        <dbReference type="ARBA" id="ARBA00004245"/>
    </source>
</evidence>
<dbReference type="GO" id="GO:0005816">
    <property type="term" value="C:spindle pole body"/>
    <property type="evidence" value="ECO:0007669"/>
    <property type="project" value="TreeGrafter"/>
</dbReference>
<dbReference type="InterPro" id="IPR013889">
    <property type="entry name" value="Karyogamy_KAR9"/>
</dbReference>
<reference evidence="6" key="1">
    <citation type="submission" date="2021-06" db="EMBL/GenBank/DDBJ databases">
        <authorList>
            <person name="Kallberg Y."/>
            <person name="Tangrot J."/>
            <person name="Rosling A."/>
        </authorList>
    </citation>
    <scope>NUCLEOTIDE SEQUENCE</scope>
    <source>
        <strain evidence="6">MT106</strain>
    </source>
</reference>
<dbReference type="GO" id="GO:0030473">
    <property type="term" value="P:nuclear migration along microtubule"/>
    <property type="evidence" value="ECO:0007669"/>
    <property type="project" value="TreeGrafter"/>
</dbReference>
<dbReference type="Gene3D" id="3.30.920.20">
    <property type="entry name" value="Gas2-like domain"/>
    <property type="match status" value="1"/>
</dbReference>
<dbReference type="PANTHER" id="PTHR37271">
    <property type="entry name" value="KARYOGAMY PROTEIN KAR9"/>
    <property type="match status" value="1"/>
</dbReference>
<dbReference type="PANTHER" id="PTHR37271:SF1">
    <property type="entry name" value="KARYOGAMY PROTEIN KAR9"/>
    <property type="match status" value="1"/>
</dbReference>